<evidence type="ECO:0000313" key="8">
    <source>
        <dbReference type="Proteomes" id="UP000245956"/>
    </source>
</evidence>
<organism evidence="5 7">
    <name type="scientific">Purpureocillium lilacinum</name>
    <name type="common">Paecilomyces lilacinus</name>
    <dbReference type="NCBI Taxonomy" id="33203"/>
    <lineage>
        <taxon>Eukaryota</taxon>
        <taxon>Fungi</taxon>
        <taxon>Dikarya</taxon>
        <taxon>Ascomycota</taxon>
        <taxon>Pezizomycotina</taxon>
        <taxon>Sordariomycetes</taxon>
        <taxon>Hypocreomycetidae</taxon>
        <taxon>Hypocreales</taxon>
        <taxon>Ophiocordycipitaceae</taxon>
        <taxon>Purpureocillium</taxon>
    </lineage>
</organism>
<dbReference type="GO" id="GO:0016740">
    <property type="term" value="F:transferase activity"/>
    <property type="evidence" value="ECO:0007669"/>
    <property type="project" value="UniProtKB-KW"/>
</dbReference>
<reference evidence="4 9" key="5">
    <citation type="journal article" date="2024" name="Microbiol. Resour. Announc.">
        <title>Genome annotations for the ascomycete fungi Trichoderma harzianum, Trichoderma aggressivum, and Purpureocillium lilacinum.</title>
        <authorList>
            <person name="Beijen E.P.W."/>
            <person name="Ohm R.A."/>
        </authorList>
    </citation>
    <scope>NUCLEOTIDE SEQUENCE [LARGE SCALE GENOMIC DNA]</scope>
    <source>
        <strain evidence="4 9">CBS 150709</strain>
    </source>
</reference>
<evidence type="ECO:0000256" key="1">
    <source>
        <dbReference type="SAM" id="MobiDB-lite"/>
    </source>
</evidence>
<proteinExistence type="predicted"/>
<reference evidence="6 8" key="2">
    <citation type="journal article" date="2016" name="Front. Microbiol.">
        <title>Genome and transcriptome sequences reveal the specific parasitism of the nematophagous Purpureocillium lilacinum 36-1.</title>
        <authorList>
            <person name="Xie J."/>
            <person name="Li S."/>
            <person name="Mo C."/>
            <person name="Xiao X."/>
            <person name="Peng D."/>
            <person name="Wang G."/>
            <person name="Xiao Y."/>
        </authorList>
    </citation>
    <scope>NUCLEOTIDE SEQUENCE [LARGE SCALE GENOMIC DNA]</scope>
    <source>
        <strain evidence="6 8">36-1</strain>
    </source>
</reference>
<dbReference type="Proteomes" id="UP001287286">
    <property type="component" value="Unassembled WGS sequence"/>
</dbReference>
<keyword evidence="5" id="KW-0808">Transferase</keyword>
<dbReference type="AlphaFoldDB" id="A0A179GL59"/>
<evidence type="ECO:0000313" key="6">
    <source>
        <dbReference type="EMBL" id="PWI76524.1"/>
    </source>
</evidence>
<reference evidence="4" key="4">
    <citation type="submission" date="2023-11" db="EMBL/GenBank/DDBJ databases">
        <authorList>
            <person name="Beijen E."/>
            <person name="Ohm R.A."/>
        </authorList>
    </citation>
    <scope>NUCLEOTIDE SEQUENCE</scope>
    <source>
        <strain evidence="4">CBS 150709</strain>
    </source>
</reference>
<dbReference type="EMBL" id="LCWV01000001">
    <property type="protein sequence ID" value="PWI76524.1"/>
    <property type="molecule type" value="Genomic_DNA"/>
</dbReference>
<dbReference type="Proteomes" id="UP000078240">
    <property type="component" value="Unassembled WGS sequence"/>
</dbReference>
<comment type="caution">
    <text evidence="5">The sequence shown here is derived from an EMBL/GenBank/DDBJ whole genome shotgun (WGS) entry which is preliminary data.</text>
</comment>
<feature type="region of interest" description="Disordered" evidence="1">
    <location>
        <begin position="253"/>
        <end position="273"/>
    </location>
</feature>
<dbReference type="PANTHER" id="PTHR14374:SF0">
    <property type="entry name" value="TRAFFICKING PROTEIN PARTICLE COMPLEX SUBUNIT 11"/>
    <property type="match status" value="1"/>
</dbReference>
<dbReference type="OrthoDB" id="6278596at2759"/>
<dbReference type="Proteomes" id="UP000245956">
    <property type="component" value="Unassembled WGS sequence"/>
</dbReference>
<evidence type="ECO:0000259" key="2">
    <source>
        <dbReference type="Pfam" id="PF07919"/>
    </source>
</evidence>
<evidence type="ECO:0000313" key="7">
    <source>
        <dbReference type="Proteomes" id="UP000078240"/>
    </source>
</evidence>
<keyword evidence="9" id="KW-1185">Reference proteome</keyword>
<protein>
    <submittedName>
        <fullName evidence="5">Glutathione transferase omega-1</fullName>
    </submittedName>
</protein>
<feature type="domain" description="Trafficking protein particle complex subunit 11" evidence="3">
    <location>
        <begin position="327"/>
        <end position="594"/>
    </location>
</feature>
<dbReference type="InterPro" id="IPR012880">
    <property type="entry name" value="Gryzun"/>
</dbReference>
<dbReference type="Pfam" id="PF11817">
    <property type="entry name" value="Foie-gras_1"/>
    <property type="match status" value="1"/>
</dbReference>
<dbReference type="EMBL" id="LSBH01000005">
    <property type="protein sequence ID" value="OAQ78626.1"/>
    <property type="molecule type" value="Genomic_DNA"/>
</dbReference>
<evidence type="ECO:0000313" key="9">
    <source>
        <dbReference type="Proteomes" id="UP001287286"/>
    </source>
</evidence>
<evidence type="ECO:0000313" key="4">
    <source>
        <dbReference type="EMBL" id="KAK4093163.1"/>
    </source>
</evidence>
<dbReference type="EMBL" id="JAWRVI010000006">
    <property type="protein sequence ID" value="KAK4093163.1"/>
    <property type="molecule type" value="Genomic_DNA"/>
</dbReference>
<evidence type="ECO:0000259" key="3">
    <source>
        <dbReference type="Pfam" id="PF11817"/>
    </source>
</evidence>
<dbReference type="InterPro" id="IPR021773">
    <property type="entry name" value="TPC11"/>
</dbReference>
<reference evidence="6" key="1">
    <citation type="submission" date="2015-05" db="EMBL/GenBank/DDBJ databases">
        <authorList>
            <person name="Wang D.B."/>
            <person name="Wang M."/>
        </authorList>
    </citation>
    <scope>NUCLEOTIDE SEQUENCE</scope>
    <source>
        <strain evidence="6">36-1</strain>
    </source>
</reference>
<dbReference type="PANTHER" id="PTHR14374">
    <property type="entry name" value="FOIE GRAS"/>
    <property type="match status" value="1"/>
</dbReference>
<dbReference type="Pfam" id="PF07919">
    <property type="entry name" value="Gryzun"/>
    <property type="match status" value="1"/>
</dbReference>
<feature type="domain" description="Gryzun putative trafficking through Golgi" evidence="2">
    <location>
        <begin position="622"/>
        <end position="1207"/>
    </location>
</feature>
<name>A0A179GL59_PURLI</name>
<reference evidence="5 7" key="3">
    <citation type="submission" date="2016-01" db="EMBL/GenBank/DDBJ databases">
        <title>Biosynthesis of antibiotic leucinostatins and their inhibition on Phytophthora in bio-control Purpureocillium lilacinum.</title>
        <authorList>
            <person name="Wang G."/>
            <person name="Liu Z."/>
            <person name="Lin R."/>
            <person name="Li E."/>
            <person name="Mao Z."/>
            <person name="Ling J."/>
            <person name="Yin W."/>
            <person name="Xie B."/>
        </authorList>
    </citation>
    <scope>NUCLEOTIDE SEQUENCE [LARGE SCALE GENOMIC DNA]</scope>
    <source>
        <strain evidence="5">PLBJ-1</strain>
    </source>
</reference>
<accession>A0A179GL59</accession>
<gene>
    <name evidence="6" type="ORF">PCL_03718</name>
    <name evidence="4" type="ORF">Purlil1_2320</name>
    <name evidence="5" type="ORF">VFPBJ_06747</name>
</gene>
<evidence type="ECO:0000313" key="5">
    <source>
        <dbReference type="EMBL" id="OAQ78626.1"/>
    </source>
</evidence>
<sequence>MDGYPAGSLDHNVPLLVASGLNAALPELQLEGELKDQGILLKSELPPLEGKEADVLGEYFEEIDGHGKSWTSVARDEPYRFRIKTSFFLPPHRAKLPESDEPLDSASVLHSPFSPLSPVSALYPDGLIDAQWIRKHQELVPSIYACFYTLANDNRLKADINELKRMLASSGYKTRVAVILLGDTSSGSAQLSEGVQDRLEAIRRGTALDPKSIFYIPVQSSPTELKKVMDNILSVLYGTAVEYYRDLGRHARKKRSRGVAPRPTVPPTSGTSRTLSLPDWNFRYDFKAGVFAEFRQEPDAAIRSLEQAYGILMGADVLDIMPSWSPRWNEARLLADLISIRCLRIQLWMGHTSLAVSRWEAHRDRIGDFVDRRGRGTNNYGWQAWEARWATVMAQLIEKVEVAGLTPATMRIYMPPEKAVLAERLRPWELLHHTGYWYRIAARHLAARRTLAHMMPEEDRAAPDSTSSAQGGSKSFAYDTYMCPAPHEEYPLSGQGVDHTQLVIDCLIMARTQFQARKQLRLAAEISLECAREMASQGHWEEVVAMLRPLWDDGSFRSEQWLDASEDLCWLLRRAAAATGRGDLVVSIDWELMNAKFSRRAHWHYDLRKSLDGIKAETKPVVGLTDESASTLVSASFVFRHKESKAGETCAAQLVLTSHALKGSAPLTLSSVRVEFDGSLKPLIIDHDEGALGAAANETVTAVEVEEKFAADSDDELPTELRGSANLTLRPGQQLIFEMAMPLREAGDAEASTVTLAYQSDAFDLEYALKFRETDPAVRWFTRGSHKPRQPRSDARSLHIQPRPPKLQIAVLEPQEQYYTNETVDVQIELRNDEDEDASVKLDVLLFGETLPAFKLTADGNEHQADGAEEESRISGVGLGHMAKGSSLVLSIRIDPASAPTSYDMHLRATYHLDSDSATPIIQLLPIQLNVVAPFEANYDLVPRLHPDPWPSLFNYEELDEAADGEGKTQPRGFAQQWCLMCHYASFATEDLEVVDVDVEILSCVGGAQCSVIKRPEVPAEGIVAAPKTMHEAQFDLVAQKLSLDDRHPVTLDLAFVIRWKRRRTAQAAAADDGAVNTTTMPVGQYLVLGTEPRVLASALHAHAPGETWPSVMHLDMTIENPSNHFLTFGLTMEPSDAFAFSGAKQTTVHLLPMSRRTTRYRLLPLVAGAYVRPGLVVRDKYFQKVLRIIPTEGMKIDKDGLLVWVPGEVASSADGASSSEPGDER</sequence>